<dbReference type="OrthoDB" id="193380at2759"/>
<keyword evidence="6 10" id="KW-0662">Pyridine nucleotide biosynthesis</keyword>
<dbReference type="GO" id="GO:0034355">
    <property type="term" value="P:NAD+ biosynthetic process via the salvage pathway"/>
    <property type="evidence" value="ECO:0007669"/>
    <property type="project" value="TreeGrafter"/>
</dbReference>
<dbReference type="InterPro" id="IPR006405">
    <property type="entry name" value="Nic_PRibTrfase_pncB"/>
</dbReference>
<dbReference type="OMA" id="VYFPGSP"/>
<evidence type="ECO:0000256" key="7">
    <source>
        <dbReference type="ARBA" id="ARBA00022679"/>
    </source>
</evidence>
<dbReference type="InterPro" id="IPR041619">
    <property type="entry name" value="NAPRTase_C"/>
</dbReference>
<evidence type="ECO:0000256" key="10">
    <source>
        <dbReference type="RuleBase" id="RU365100"/>
    </source>
</evidence>
<dbReference type="PANTHER" id="PTHR11098">
    <property type="entry name" value="NICOTINATE PHOSPHORIBOSYLTRANSFERASE"/>
    <property type="match status" value="1"/>
</dbReference>
<accession>A0A0G4EP85</accession>
<dbReference type="InterPro" id="IPR013785">
    <property type="entry name" value="Aldolase_TIM"/>
</dbReference>
<comment type="pathway">
    <text evidence="1 10">Cofactor biosynthesis; NAD(+) biosynthesis; nicotinate D-ribonucleotide from nicotinate: step 1/1.</text>
</comment>
<dbReference type="VEuPathDB" id="CryptoDB:Vbra_12522"/>
<evidence type="ECO:0000256" key="8">
    <source>
        <dbReference type="ARBA" id="ARBA00023426"/>
    </source>
</evidence>
<organism evidence="14 15">
    <name type="scientific">Vitrella brassicaformis (strain CCMP3155)</name>
    <dbReference type="NCBI Taxonomy" id="1169540"/>
    <lineage>
        <taxon>Eukaryota</taxon>
        <taxon>Sar</taxon>
        <taxon>Alveolata</taxon>
        <taxon>Colpodellida</taxon>
        <taxon>Vitrellaceae</taxon>
        <taxon>Vitrella</taxon>
    </lineage>
</organism>
<feature type="domain" description="Nicotinate/nicotinamide phosphoribosyltransferase" evidence="11">
    <location>
        <begin position="360"/>
        <end position="459"/>
    </location>
</feature>
<proteinExistence type="inferred from homology"/>
<keyword evidence="5 10" id="KW-0436">Ligase</keyword>
<dbReference type="SUPFAM" id="SSF51690">
    <property type="entry name" value="Nicotinate/Quinolinate PRTase C-terminal domain-like"/>
    <property type="match status" value="1"/>
</dbReference>
<keyword evidence="15" id="KW-1185">Reference proteome</keyword>
<dbReference type="SUPFAM" id="SSF54675">
    <property type="entry name" value="Nicotinate/Quinolinate PRTase N-terminal domain-like"/>
    <property type="match status" value="1"/>
</dbReference>
<feature type="domain" description="Nicotinate phosphoribosyltransferase N-terminal" evidence="12">
    <location>
        <begin position="62"/>
        <end position="187"/>
    </location>
</feature>
<protein>
    <recommendedName>
        <fullName evidence="3 10">Nicotinate phosphoribosyltransferase</fullName>
        <ecNumber evidence="3 10">6.3.4.21</ecNumber>
    </recommendedName>
</protein>
<evidence type="ECO:0000256" key="5">
    <source>
        <dbReference type="ARBA" id="ARBA00022598"/>
    </source>
</evidence>
<evidence type="ECO:0000256" key="1">
    <source>
        <dbReference type="ARBA" id="ARBA00004952"/>
    </source>
</evidence>
<feature type="domain" description="Nicotinate phosphoribosyltransferase C-terminal" evidence="13">
    <location>
        <begin position="464"/>
        <end position="572"/>
    </location>
</feature>
<evidence type="ECO:0000313" key="14">
    <source>
        <dbReference type="EMBL" id="CEL99239.1"/>
    </source>
</evidence>
<dbReference type="PIRSF" id="PIRSF000484">
    <property type="entry name" value="NAPRT"/>
    <property type="match status" value="1"/>
</dbReference>
<dbReference type="GO" id="GO:0004516">
    <property type="term" value="F:nicotinate phosphoribosyltransferase activity"/>
    <property type="evidence" value="ECO:0007669"/>
    <property type="project" value="UniProtKB-UniRule"/>
</dbReference>
<comment type="catalytic activity">
    <reaction evidence="9 10">
        <text>5-phospho-alpha-D-ribose 1-diphosphate + nicotinate + ATP + H2O = nicotinate beta-D-ribonucleotide + ADP + phosphate + diphosphate</text>
        <dbReference type="Rhea" id="RHEA:36163"/>
        <dbReference type="ChEBI" id="CHEBI:15377"/>
        <dbReference type="ChEBI" id="CHEBI:30616"/>
        <dbReference type="ChEBI" id="CHEBI:32544"/>
        <dbReference type="ChEBI" id="CHEBI:33019"/>
        <dbReference type="ChEBI" id="CHEBI:43474"/>
        <dbReference type="ChEBI" id="CHEBI:57502"/>
        <dbReference type="ChEBI" id="CHEBI:58017"/>
        <dbReference type="ChEBI" id="CHEBI:456216"/>
        <dbReference type="EC" id="6.3.4.21"/>
    </reaction>
</comment>
<dbReference type="Pfam" id="PF04095">
    <property type="entry name" value="NAPRTase"/>
    <property type="match status" value="1"/>
</dbReference>
<comment type="function">
    <text evidence="8">Catalyzes the first step in the biosynthesis of NAD from nicotinic acid, the ATP-dependent synthesis of beta-nicotinate D-ribonucleotide from nicotinate and 5-phospho-D-ribose 1-phosphate. Helps prevent cellular oxidative stress via its role in NAD biosynthesis.</text>
</comment>
<dbReference type="Pfam" id="PF17767">
    <property type="entry name" value="NAPRTase_N"/>
    <property type="match status" value="1"/>
</dbReference>
<evidence type="ECO:0000256" key="9">
    <source>
        <dbReference type="ARBA" id="ARBA00048668"/>
    </source>
</evidence>
<gene>
    <name evidence="14" type="ORF">Vbra_12522</name>
</gene>
<dbReference type="InterPro" id="IPR007229">
    <property type="entry name" value="Nic_PRibTrfase-Fam"/>
</dbReference>
<dbReference type="InterPro" id="IPR040727">
    <property type="entry name" value="NAPRTase_N"/>
</dbReference>
<keyword evidence="4" id="KW-0597">Phosphoprotein</keyword>
<dbReference type="EC" id="6.3.4.21" evidence="3 10"/>
<sequence length="588" mass="65757">MAQQSRGVEVDEYGSPRSPLNSCGTTWERRMSAQLVWRDRNEIPQLDPSVGLPHSEAVESTLTDFYQITMCYAYWKAGKENQHAVFDLFFRKCPFHGEFAIIAGVEEAVRFLNTFHFSNDQIEYLKGQLPTAKEGFFDFLKKLDCSKVTVYAIPEGSIVFAKEPLMRIEGPLAVCQLLETPLLNLLNYASLVATNAARHAMASAANPGNRPIQLLEFGTRRAQGPDGAMSASRYSYLGGFHGTSNVRAGHLFGIPVVGTHAHAFVTSFEGLRDLEGEPKPLGTCEDFVQLVLQYRAEFNRKVATKPTMQNEGELAAFISYALSFPKNCLALVDTYDTIHSGVCNFLMVALALHSLGYKARGIRLDSGDLAYLSKEARKLFKATSKAFDVPFDSLAIVASNDINEKVIMALNQEGHELDSFGIGTHLVTCQAQPALGMVYKLAELDSTPRMKLSQDVEKTSIPCRKALYRLYARSGVAVLDMMQHSADPPPKEGDRIFCRHLFDETKRCYVVPSRVEQLLVCIWQEGKSVGHRPSLKECRDHCIQSLKMVRSDHLRTENPTPYKVSASGVFYDFFKDLWQKTSPIFELQ</sequence>
<dbReference type="Pfam" id="PF17956">
    <property type="entry name" value="NAPRTase_C"/>
    <property type="match status" value="1"/>
</dbReference>
<evidence type="ECO:0000313" key="15">
    <source>
        <dbReference type="Proteomes" id="UP000041254"/>
    </source>
</evidence>
<evidence type="ECO:0000256" key="2">
    <source>
        <dbReference type="ARBA" id="ARBA00010897"/>
    </source>
</evidence>
<dbReference type="PANTHER" id="PTHR11098:SF1">
    <property type="entry name" value="NICOTINATE PHOSPHORIBOSYLTRANSFERASE"/>
    <property type="match status" value="1"/>
</dbReference>
<dbReference type="PhylomeDB" id="A0A0G4EP85"/>
<evidence type="ECO:0000256" key="6">
    <source>
        <dbReference type="ARBA" id="ARBA00022642"/>
    </source>
</evidence>
<dbReference type="FunFam" id="3.20.140.10:FF:000006">
    <property type="entry name" value="Nicotinate phosphoribosyltransferase"/>
    <property type="match status" value="1"/>
</dbReference>
<evidence type="ECO:0000259" key="12">
    <source>
        <dbReference type="Pfam" id="PF17767"/>
    </source>
</evidence>
<dbReference type="Gene3D" id="3.20.140.10">
    <property type="entry name" value="nicotinate phosphoribosyltransferase"/>
    <property type="match status" value="2"/>
</dbReference>
<dbReference type="AlphaFoldDB" id="A0A0G4EP85"/>
<name>A0A0G4EP85_VITBC</name>
<evidence type="ECO:0000259" key="11">
    <source>
        <dbReference type="Pfam" id="PF04095"/>
    </source>
</evidence>
<dbReference type="EMBL" id="CDMY01000276">
    <property type="protein sequence ID" value="CEL99239.1"/>
    <property type="molecule type" value="Genomic_DNA"/>
</dbReference>
<dbReference type="STRING" id="1169540.A0A0G4EP85"/>
<dbReference type="CDD" id="cd01570">
    <property type="entry name" value="NAPRTase_A"/>
    <property type="match status" value="1"/>
</dbReference>
<reference evidence="14 15" key="1">
    <citation type="submission" date="2014-11" db="EMBL/GenBank/DDBJ databases">
        <authorList>
            <person name="Zhu J."/>
            <person name="Qi W."/>
            <person name="Song R."/>
        </authorList>
    </citation>
    <scope>NUCLEOTIDE SEQUENCE [LARGE SCALE GENOMIC DNA]</scope>
</reference>
<dbReference type="InterPro" id="IPR036068">
    <property type="entry name" value="Nicotinate_pribotase-like_C"/>
</dbReference>
<dbReference type="GO" id="GO:0005829">
    <property type="term" value="C:cytosol"/>
    <property type="evidence" value="ECO:0007669"/>
    <property type="project" value="TreeGrafter"/>
</dbReference>
<comment type="similarity">
    <text evidence="2 10">Belongs to the NAPRTase family.</text>
</comment>
<evidence type="ECO:0000259" key="13">
    <source>
        <dbReference type="Pfam" id="PF17956"/>
    </source>
</evidence>
<dbReference type="Proteomes" id="UP000041254">
    <property type="component" value="Unassembled WGS sequence"/>
</dbReference>
<dbReference type="GO" id="GO:0016740">
    <property type="term" value="F:transferase activity"/>
    <property type="evidence" value="ECO:0007669"/>
    <property type="project" value="UniProtKB-KW"/>
</dbReference>
<evidence type="ECO:0000256" key="4">
    <source>
        <dbReference type="ARBA" id="ARBA00022553"/>
    </source>
</evidence>
<evidence type="ECO:0000256" key="3">
    <source>
        <dbReference type="ARBA" id="ARBA00013236"/>
    </source>
</evidence>
<dbReference type="Gene3D" id="3.20.20.70">
    <property type="entry name" value="Aldolase class I"/>
    <property type="match status" value="1"/>
</dbReference>
<dbReference type="UniPathway" id="UPA00253">
    <property type="reaction ID" value="UER00457"/>
</dbReference>
<dbReference type="InterPro" id="IPR041525">
    <property type="entry name" value="N/Namide_PRibTrfase"/>
</dbReference>
<dbReference type="InParanoid" id="A0A0G4EP85"/>
<comment type="PTM">
    <text evidence="10">Transiently phosphorylated on a His residue during the reaction cycle. Phosphorylation strongly increases the affinity for substrates and increases the rate of nicotinate D-ribonucleotide production. Dephosphorylation regenerates the low-affinity form of the enzyme, leading to product release.</text>
</comment>
<keyword evidence="7 10" id="KW-0808">Transferase</keyword>
<dbReference type="FunCoup" id="A0A0G4EP85">
    <property type="interactions" value="69"/>
</dbReference>
<dbReference type="NCBIfam" id="TIGR01513">
    <property type="entry name" value="NAPRTase_put"/>
    <property type="match status" value="1"/>
</dbReference>